<feature type="signal peptide" evidence="9">
    <location>
        <begin position="1"/>
        <end position="22"/>
    </location>
</feature>
<keyword evidence="6 8" id="KW-0482">Metalloprotease</keyword>
<accession>C1LLK8</accession>
<reference evidence="10" key="2">
    <citation type="submission" date="2009-03" db="EMBL/GenBank/DDBJ databases">
        <authorList>
            <person name="Gang L."/>
        </authorList>
    </citation>
    <scope>NUCLEOTIDE SEQUENCE</scope>
    <source>
        <strain evidence="10">Anhui</strain>
    </source>
</reference>
<dbReference type="Pfam" id="PF01457">
    <property type="entry name" value="Peptidase_M8"/>
    <property type="match status" value="1"/>
</dbReference>
<keyword evidence="2 9" id="KW-0645">Protease</keyword>
<dbReference type="Gene3D" id="3.90.132.10">
    <property type="entry name" value="Leishmanolysin , domain 2"/>
    <property type="match status" value="1"/>
</dbReference>
<dbReference type="GO" id="GO:0005737">
    <property type="term" value="C:cytoplasm"/>
    <property type="evidence" value="ECO:0007669"/>
    <property type="project" value="TreeGrafter"/>
</dbReference>
<proteinExistence type="evidence at transcript level"/>
<evidence type="ECO:0000256" key="7">
    <source>
        <dbReference type="PIRSR" id="PIRSR601577-1"/>
    </source>
</evidence>
<keyword evidence="5 8" id="KW-0862">Zinc</keyword>
<keyword evidence="3 8" id="KW-0479">Metal-binding</keyword>
<dbReference type="Gene3D" id="3.10.170.20">
    <property type="match status" value="1"/>
</dbReference>
<evidence type="ECO:0000256" key="6">
    <source>
        <dbReference type="ARBA" id="ARBA00023049"/>
    </source>
</evidence>
<dbReference type="Gene3D" id="2.10.55.10">
    <property type="entry name" value="Leishmanolysin domain 3"/>
    <property type="match status" value="1"/>
</dbReference>
<dbReference type="EMBL" id="FN319860">
    <property type="protein sequence ID" value="CAX75586.1"/>
    <property type="molecule type" value="mRNA"/>
</dbReference>
<dbReference type="SUPFAM" id="SSF55486">
    <property type="entry name" value="Metalloproteases ('zincins'), catalytic domain"/>
    <property type="match status" value="1"/>
</dbReference>
<feature type="active site" evidence="7">
    <location>
        <position position="226"/>
    </location>
</feature>
<feature type="chain" id="PRO_5023973153" description="Leishmanolysin-like peptidase" evidence="9">
    <location>
        <begin position="23"/>
        <end position="566"/>
    </location>
</feature>
<evidence type="ECO:0000256" key="8">
    <source>
        <dbReference type="PIRSR" id="PIRSR601577-2"/>
    </source>
</evidence>
<sequence>MFMMYIKLLTCLCLVLLKSVECEEFCKIVADNEVRDGVYSQNIVKRSSGPQHLKIILSYNLTYSNLEYYSKIKKAMKKAAGYWEKALIVKVKKGDTLLARRMCINDYNVIDTNDNISYCEESQCMKQRTCHNAIIPNDYLSACYEQRNRKKTQSFPEGRGIAPNELLIIATNNNSECREYIASIATYCEKDPNTKRPFIGEVNFCLNETQTLQSTDQYLANIARHEIAHVLGFHPALFNDLPDLDYSFRLPNNDPRPVQNITLSWLSARGNFSIQKTIIRLPKMLKEARRHFGCDELQGIELIDNHFSYRIMGYDLMTRSTSTKSYVSNITLAYFEDTGIYDVNYSMANRFTWGKGLGCDFVMKSCLEYIRNRQSRGQGIQPFCNKPDEIKCLNSERAFGYCQLSRHDTELPTKNQYMDSSFHVPSNETQYYGGPRHYDYCPFLEKYQVDENRTSSCTSNISVIPDLRTNVYFEDLGRNSTCFEHTEMIYDFHPVTIPNLRTASCHKFDCSEGFLWIIIKEERYKCPIEGGVIKFAVELENASVFTNMTCPKCQEICKKTKCQSLG</sequence>
<dbReference type="EC" id="3.4.24.-" evidence="9"/>
<keyword evidence="4 9" id="KW-0378">Hydrolase</keyword>
<dbReference type="InterPro" id="IPR001577">
    <property type="entry name" value="Peptidase_M8"/>
</dbReference>
<organism evidence="10">
    <name type="scientific">Schistosoma japonicum</name>
    <name type="common">Blood fluke</name>
    <dbReference type="NCBI Taxonomy" id="6182"/>
    <lineage>
        <taxon>Eukaryota</taxon>
        <taxon>Metazoa</taxon>
        <taxon>Spiralia</taxon>
        <taxon>Lophotrochozoa</taxon>
        <taxon>Platyhelminthes</taxon>
        <taxon>Trematoda</taxon>
        <taxon>Digenea</taxon>
        <taxon>Strigeidida</taxon>
        <taxon>Schistosomatoidea</taxon>
        <taxon>Schistosomatidae</taxon>
        <taxon>Schistosoma</taxon>
    </lineage>
</organism>
<dbReference type="GO" id="GO:0007155">
    <property type="term" value="P:cell adhesion"/>
    <property type="evidence" value="ECO:0007669"/>
    <property type="project" value="InterPro"/>
</dbReference>
<dbReference type="PANTHER" id="PTHR10942">
    <property type="entry name" value="LEISHMANOLYSIN-LIKE PEPTIDASE"/>
    <property type="match status" value="1"/>
</dbReference>
<evidence type="ECO:0000256" key="9">
    <source>
        <dbReference type="RuleBase" id="RU366077"/>
    </source>
</evidence>
<evidence type="ECO:0000256" key="4">
    <source>
        <dbReference type="ARBA" id="ARBA00022801"/>
    </source>
</evidence>
<evidence type="ECO:0000256" key="2">
    <source>
        <dbReference type="ARBA" id="ARBA00022670"/>
    </source>
</evidence>
<dbReference type="GO" id="GO:0016020">
    <property type="term" value="C:membrane"/>
    <property type="evidence" value="ECO:0007669"/>
    <property type="project" value="InterPro"/>
</dbReference>
<dbReference type="GO" id="GO:0006508">
    <property type="term" value="P:proteolysis"/>
    <property type="evidence" value="ECO:0007669"/>
    <property type="project" value="UniProtKB-KW"/>
</dbReference>
<comment type="similarity">
    <text evidence="1 9">Belongs to the peptidase M8 family.</text>
</comment>
<protein>
    <recommendedName>
        <fullName evidence="9">Leishmanolysin-like peptidase</fullName>
        <ecNumber evidence="9">3.4.24.-</ecNumber>
    </recommendedName>
</protein>
<evidence type="ECO:0000313" key="10">
    <source>
        <dbReference type="EMBL" id="CAX75586.1"/>
    </source>
</evidence>
<comment type="cofactor">
    <cofactor evidence="8 9">
        <name>Zn(2+)</name>
        <dbReference type="ChEBI" id="CHEBI:29105"/>
    </cofactor>
    <text evidence="8 9">Binds 1 zinc ion per subunit.</text>
</comment>
<evidence type="ECO:0000256" key="1">
    <source>
        <dbReference type="ARBA" id="ARBA00005860"/>
    </source>
</evidence>
<feature type="binding site" evidence="8">
    <location>
        <position position="306"/>
    </location>
    <ligand>
        <name>Zn(2+)</name>
        <dbReference type="ChEBI" id="CHEBI:29105"/>
        <note>catalytic</note>
    </ligand>
</feature>
<keyword evidence="9" id="KW-0732">Signal</keyword>
<dbReference type="GO" id="GO:0004222">
    <property type="term" value="F:metalloendopeptidase activity"/>
    <property type="evidence" value="ECO:0007669"/>
    <property type="project" value="UniProtKB-UniRule"/>
</dbReference>
<evidence type="ECO:0000256" key="5">
    <source>
        <dbReference type="ARBA" id="ARBA00022833"/>
    </source>
</evidence>
<dbReference type="GO" id="GO:0046872">
    <property type="term" value="F:metal ion binding"/>
    <property type="evidence" value="ECO:0007669"/>
    <property type="project" value="UniProtKB-KW"/>
</dbReference>
<reference evidence="10" key="1">
    <citation type="journal article" date="2009" name="Nature">
        <title>The Schistosoma japonicum genome reveals features of host-parasite interplay.</title>
        <authorList>
            <person name="Liu F."/>
            <person name="Zhou Y."/>
            <person name="Wang Z.Q."/>
            <person name="Lu G."/>
            <person name="Zheng H."/>
            <person name="Brindley P.J."/>
            <person name="McManus D.P."/>
            <person name="Blair D."/>
            <person name="Zhang Q.H."/>
            <person name="Zhong Y."/>
            <person name="Wang S."/>
            <person name="Han Z.G."/>
            <person name="Chen Z."/>
        </authorList>
    </citation>
    <scope>NUCLEOTIDE SEQUENCE</scope>
    <source>
        <strain evidence="10">Anhui</strain>
    </source>
</reference>
<dbReference type="AlphaFoldDB" id="C1LLK8"/>
<name>C1LLK8_SCHJA</name>
<feature type="binding site" evidence="8">
    <location>
        <position position="225"/>
    </location>
    <ligand>
        <name>Zn(2+)</name>
        <dbReference type="ChEBI" id="CHEBI:29105"/>
        <note>catalytic</note>
    </ligand>
</feature>
<dbReference type="PANTHER" id="PTHR10942:SF44">
    <property type="entry name" value="LEISHMANOLYSIN-LIKE PEPTIDASE"/>
    <property type="match status" value="1"/>
</dbReference>
<evidence type="ECO:0000256" key="3">
    <source>
        <dbReference type="ARBA" id="ARBA00022723"/>
    </source>
</evidence>
<feature type="binding site" evidence="8">
    <location>
        <position position="229"/>
    </location>
    <ligand>
        <name>Zn(2+)</name>
        <dbReference type="ChEBI" id="CHEBI:29105"/>
        <note>catalytic</note>
    </ligand>
</feature>